<protein>
    <submittedName>
        <fullName evidence="1">Uncharacterized protein</fullName>
    </submittedName>
</protein>
<reference evidence="1 2" key="1">
    <citation type="journal article" date="2011" name="BMC Genomics">
        <title>Genome sequencing reveals diversification of virulence factor content and possible host adaptation in distinct subpopulations of Salmonella enterica.</title>
        <authorList>
            <person name="den Bakker H.C."/>
            <person name="Moreno Switt A.I."/>
            <person name="Govoni G."/>
            <person name="Cummings C.A."/>
            <person name="Ranieri M.L."/>
            <person name="Degoricija L."/>
            <person name="Hoelzer K."/>
            <person name="Rodriguez-Rivera L.D."/>
            <person name="Brown S."/>
            <person name="Bolchacova E."/>
            <person name="Furtado M.R."/>
            <person name="Wiedmann M."/>
        </authorList>
    </citation>
    <scope>NUCLEOTIDE SEQUENCE [LARGE SCALE GENOMIC DNA]</scope>
    <source>
        <strain evidence="1 2">R8-3404</strain>
    </source>
</reference>
<gene>
    <name evidence="1" type="ORF">LTSEUGA_2326</name>
</gene>
<evidence type="ECO:0000313" key="2">
    <source>
        <dbReference type="Proteomes" id="UP000003915"/>
    </source>
</evidence>
<name>A0A6C8H294_SALET</name>
<sequence length="28" mass="3275">MTSFLHAYFTRLHCQPLEVPTVEALRTL</sequence>
<organism evidence="1 2">
    <name type="scientific">Salmonella enterica subsp. enterica serovar Uganda str. R8-3404</name>
    <dbReference type="NCBI Taxonomy" id="913083"/>
    <lineage>
        <taxon>Bacteria</taxon>
        <taxon>Pseudomonadati</taxon>
        <taxon>Pseudomonadota</taxon>
        <taxon>Gammaproteobacteria</taxon>
        <taxon>Enterobacterales</taxon>
        <taxon>Enterobacteriaceae</taxon>
        <taxon>Salmonella</taxon>
    </lineage>
</organism>
<dbReference type="AlphaFoldDB" id="A0A6C8H294"/>
<dbReference type="Proteomes" id="UP000003915">
    <property type="component" value="Unassembled WGS sequence"/>
</dbReference>
<dbReference type="EMBL" id="AFCV01000612">
    <property type="protein sequence ID" value="EHC92077.1"/>
    <property type="molecule type" value="Genomic_DNA"/>
</dbReference>
<comment type="caution">
    <text evidence="1">The sequence shown here is derived from an EMBL/GenBank/DDBJ whole genome shotgun (WGS) entry which is preliminary data.</text>
</comment>
<feature type="non-terminal residue" evidence="1">
    <location>
        <position position="28"/>
    </location>
</feature>
<proteinExistence type="predicted"/>
<evidence type="ECO:0000313" key="1">
    <source>
        <dbReference type="EMBL" id="EHC92077.1"/>
    </source>
</evidence>
<accession>A0A6C8H294</accession>